<dbReference type="PANTHER" id="PTHR35871">
    <property type="entry name" value="EXPRESSED PROTEIN"/>
    <property type="match status" value="1"/>
</dbReference>
<dbReference type="VEuPathDB" id="FungiDB:SCHCODRAFT_02726812"/>
<evidence type="ECO:0000313" key="3">
    <source>
        <dbReference type="Proteomes" id="UP000007431"/>
    </source>
</evidence>
<dbReference type="OrthoDB" id="10039611at2759"/>
<dbReference type="RefSeq" id="XP_003032566.1">
    <property type="nucleotide sequence ID" value="XM_003032520.1"/>
</dbReference>
<name>D8Q3C1_SCHCM</name>
<sequence>MPPEYDVFTEGDLCNAMYDNWTDDEDNDDHNSDDKDVYYIPEIPLLDEIYVAKPWPAKEYVFAPPIEDVQRALDELRILLQPPQKPRKAYCEPDLEAHTKTALVQVKYFLQCYLERVAKAPGERGIWTAASLLVARADSKGSSGTYLAKQIRARARRYISYREIPHFSSPPGRTSCMDDEDITQRISQDIVDFCSTLEMMELLNRDKPISLDMALDWLKRHDYRFAPQLCGMYADGHEDPAQVTYRMKVYGPAIEALLPHMHKWDSKTGQLIDPVLKPGEKIVVLKLRWVHKDTKPKPWVKGEGLSLMVADFVSMDYGWLKSPDGTDDARVLLHAGKNRDGYFDSIGVLRQFHRAIDLVKEHYPDEEHIWIYDNTPTHVKRPEVSLSARKMPKGPSGKFFVQTTKLDVEGRPMYGSDGKLVKEKVVKMQDTEWDGKVQRLYFDEEAGEGATEEELDHAGKFKGMRRLLEERGLWRNGMKAQCKKKFLECPDDRKTGKLNCCCRRTLFNQPDFVNIPTILETTAQGRGATVIFLPKFHCELNPIEMSWSYSKRVYRDFPFSKRQDVLEKNVIKDVGCNGPRQARRDYVPNGTTGGAQKAFELCRAGDFDLSHASITSPAMLTHLRELPIKEKEFYKQLVSDAPAPAVIDFIVTEQVPVGVRVNESGSFEPVSDAEDLDFEHSDIVHVYKTKVLKAVSVQWEGMIVARTHIGRFGRELTLPPLGGASRGVTVGGWRRRCGGAAAGGGAHAPSGGDTLRGMGNALRGTGDVPRANGNTSRGVGGASRGGAVGGAAATHTPSRLPHLAVDWVRIGDGREPQCGGWMTGGRDERQCEQWRWWWAAAGTAAVVAGSREAWAACPKEAVDRAPSTQHQPSHRVYQDIPRDRPPAARREGKRQTRYKALGRASEAPPQQQAGGPGAPSGNAKHRHKPKATTHRLKSV</sequence>
<feature type="compositionally biased region" description="Gly residues" evidence="1">
    <location>
        <begin position="778"/>
        <end position="789"/>
    </location>
</feature>
<dbReference type="Proteomes" id="UP000007431">
    <property type="component" value="Unassembled WGS sequence"/>
</dbReference>
<dbReference type="Gene3D" id="3.30.420.10">
    <property type="entry name" value="Ribonuclease H-like superfamily/Ribonuclease H"/>
    <property type="match status" value="1"/>
</dbReference>
<dbReference type="PANTHER" id="PTHR35871:SF1">
    <property type="entry name" value="CXC1-LIKE CYSTEINE CLUSTER ASSOCIATED WITH KDZ TRANSPOSASES DOMAIN-CONTAINING PROTEIN"/>
    <property type="match status" value="1"/>
</dbReference>
<evidence type="ECO:0000256" key="1">
    <source>
        <dbReference type="SAM" id="MobiDB-lite"/>
    </source>
</evidence>
<keyword evidence="3" id="KW-1185">Reference proteome</keyword>
<dbReference type="InParanoid" id="D8Q3C1"/>
<dbReference type="AlphaFoldDB" id="D8Q3C1"/>
<dbReference type="GO" id="GO:0003676">
    <property type="term" value="F:nucleic acid binding"/>
    <property type="evidence" value="ECO:0007669"/>
    <property type="project" value="InterPro"/>
</dbReference>
<dbReference type="HOGENOM" id="CLU_312418_0_0_1"/>
<accession>D8Q3C1</accession>
<feature type="compositionally biased region" description="Basic and acidic residues" evidence="1">
    <location>
        <begin position="876"/>
        <end position="894"/>
    </location>
</feature>
<reference evidence="2 3" key="1">
    <citation type="journal article" date="2010" name="Nat. Biotechnol.">
        <title>Genome sequence of the model mushroom Schizophyllum commune.</title>
        <authorList>
            <person name="Ohm R.A."/>
            <person name="de Jong J.F."/>
            <person name="Lugones L.G."/>
            <person name="Aerts A."/>
            <person name="Kothe E."/>
            <person name="Stajich J.E."/>
            <person name="de Vries R.P."/>
            <person name="Record E."/>
            <person name="Levasseur A."/>
            <person name="Baker S.E."/>
            <person name="Bartholomew K.A."/>
            <person name="Coutinho P.M."/>
            <person name="Erdmann S."/>
            <person name="Fowler T.J."/>
            <person name="Gathman A.C."/>
            <person name="Lombard V."/>
            <person name="Henrissat B."/>
            <person name="Knabe N."/>
            <person name="Kuees U."/>
            <person name="Lilly W.W."/>
            <person name="Lindquist E."/>
            <person name="Lucas S."/>
            <person name="Magnuson J.K."/>
            <person name="Piumi F."/>
            <person name="Raudaskoski M."/>
            <person name="Salamov A."/>
            <person name="Schmutz J."/>
            <person name="Schwarze F.W.M.R."/>
            <person name="vanKuyk P.A."/>
            <person name="Horton J.S."/>
            <person name="Grigoriev I.V."/>
            <person name="Woesten H.A.B."/>
        </authorList>
    </citation>
    <scope>NUCLEOTIDE SEQUENCE [LARGE SCALE GENOMIC DNA]</scope>
    <source>
        <strain evidence="3">H4-8 / FGSC 9210</strain>
    </source>
</reference>
<dbReference type="KEGG" id="scm:SCHCO_02726812"/>
<dbReference type="InterPro" id="IPR036397">
    <property type="entry name" value="RNaseH_sf"/>
</dbReference>
<organism evidence="3">
    <name type="scientific">Schizophyllum commune (strain H4-8 / FGSC 9210)</name>
    <name type="common">Split gill fungus</name>
    <dbReference type="NCBI Taxonomy" id="578458"/>
    <lineage>
        <taxon>Eukaryota</taxon>
        <taxon>Fungi</taxon>
        <taxon>Dikarya</taxon>
        <taxon>Basidiomycota</taxon>
        <taxon>Agaricomycotina</taxon>
        <taxon>Agaricomycetes</taxon>
        <taxon>Agaricomycetidae</taxon>
        <taxon>Agaricales</taxon>
        <taxon>Schizophyllaceae</taxon>
        <taxon>Schizophyllum</taxon>
    </lineage>
</organism>
<evidence type="ECO:0000313" key="2">
    <source>
        <dbReference type="EMBL" id="EFI97663.1"/>
    </source>
</evidence>
<feature type="region of interest" description="Disordered" evidence="1">
    <location>
        <begin position="861"/>
        <end position="939"/>
    </location>
</feature>
<dbReference type="eggNOG" id="ENOG502SIZV">
    <property type="taxonomic scope" value="Eukaryota"/>
</dbReference>
<gene>
    <name evidence="2" type="ORF">SCHCODRAFT_234010</name>
</gene>
<dbReference type="GeneID" id="9595210"/>
<feature type="compositionally biased region" description="Basic residues" evidence="1">
    <location>
        <begin position="923"/>
        <end position="939"/>
    </location>
</feature>
<feature type="region of interest" description="Disordered" evidence="1">
    <location>
        <begin position="757"/>
        <end position="795"/>
    </location>
</feature>
<dbReference type="EMBL" id="GL377305">
    <property type="protein sequence ID" value="EFI97663.1"/>
    <property type="molecule type" value="Genomic_DNA"/>
</dbReference>
<protein>
    <submittedName>
        <fullName evidence="2">Uncharacterized protein</fullName>
    </submittedName>
</protein>
<proteinExistence type="predicted"/>